<dbReference type="InterPro" id="IPR035089">
    <property type="entry name" value="Phage_sheath_subtilisin"/>
</dbReference>
<evidence type="ECO:0000313" key="6">
    <source>
        <dbReference type="Proteomes" id="UP000662873"/>
    </source>
</evidence>
<feature type="region of interest" description="Disordered" evidence="2">
    <location>
        <begin position="222"/>
        <end position="244"/>
    </location>
</feature>
<evidence type="ECO:0000256" key="1">
    <source>
        <dbReference type="ARBA" id="ARBA00008005"/>
    </source>
</evidence>
<protein>
    <submittedName>
        <fullName evidence="5">Phage tail protein</fullName>
    </submittedName>
</protein>
<reference evidence="5" key="1">
    <citation type="journal article" name="DNA Res.">
        <title>The physiological potential of anammox bacteria as revealed by their core genome structure.</title>
        <authorList>
            <person name="Okubo T."/>
            <person name="Toyoda A."/>
            <person name="Fukuhara K."/>
            <person name="Uchiyama I."/>
            <person name="Harigaya Y."/>
            <person name="Kuroiwa M."/>
            <person name="Suzuki T."/>
            <person name="Murakami Y."/>
            <person name="Suwa Y."/>
            <person name="Takami H."/>
        </authorList>
    </citation>
    <scope>NUCLEOTIDE SEQUENCE</scope>
    <source>
        <strain evidence="5">317325-2</strain>
    </source>
</reference>
<evidence type="ECO:0000256" key="2">
    <source>
        <dbReference type="SAM" id="MobiDB-lite"/>
    </source>
</evidence>
<name>A0A809S624_9BACT</name>
<sequence length="617" mass="67854">MPEYLAPGVFVEEIDGGSKPIEGVGTNTAAFVGYAKSGEFNKPIFITSWTDFCRVFGEDDEAILKALADETGRSAKELLQAKRVARKGLIEFAQRTVDELAKEAKRTGRDDVVKGWADFVRKYSIPLSSSPYIDGSYLAYAVRGYYDNGGGRAYIVRVARRSDLDIYNYEPSRKAIAGGSPATTEIGGYGFKAIEPGERGNDIKIEVTHVGEADGFTLKVTQGSKSESHGSQKDPLTPASAAQSVNEKSRLIELDATTVTATRPVAGEFQMSGGATASATALASLPIHAELAKVVPEDFVGNEADRSGFSGLEQLEDVNMVCVPDMMAGVWRRESVDGSDAGIEVLNLDDKRKEQIINLQAMLIGWCERMADRMAIVDPLPGLTPQEMRDTTMNAPFSCDHGQAAIYYPWIKVMDQVRPQSKSTIFCPPSGHIAGVWARVGVERGVHKAPANEALRGTTALEWDVTKREQEILNPNGINCIRSFPGTGIRVWGARTLATVGNPSWKYVNVRRLFNYLEKSLERGMQWVVFEPNDHDLWARVRRNISAFLWTEWKEGKLFGTVPEEAYYVKCDSETNPQEMIDLGRLYVEIGVNPVKPAEFVIIRIGQWSGGGETAEA</sequence>
<dbReference type="InterPro" id="IPR052042">
    <property type="entry name" value="Tail_sheath_structural"/>
</dbReference>
<proteinExistence type="inferred from homology"/>
<evidence type="ECO:0000313" key="5">
    <source>
        <dbReference type="EMBL" id="BBO24617.1"/>
    </source>
</evidence>
<dbReference type="PANTHER" id="PTHR35861">
    <property type="match status" value="1"/>
</dbReference>
<feature type="domain" description="Tail sheath protein C-terminal" evidence="4">
    <location>
        <begin position="502"/>
        <end position="605"/>
    </location>
</feature>
<dbReference type="Pfam" id="PF04984">
    <property type="entry name" value="Phage_sheath_1"/>
    <property type="match status" value="1"/>
</dbReference>
<dbReference type="InterPro" id="IPR020287">
    <property type="entry name" value="Tail_sheath_C"/>
</dbReference>
<dbReference type="PANTHER" id="PTHR35861:SF1">
    <property type="entry name" value="PHAGE TAIL SHEATH PROTEIN"/>
    <property type="match status" value="1"/>
</dbReference>
<dbReference type="EMBL" id="AP021858">
    <property type="protein sequence ID" value="BBO24617.1"/>
    <property type="molecule type" value="Genomic_DNA"/>
</dbReference>
<feature type="domain" description="Tail sheath protein subtilisin-like" evidence="3">
    <location>
        <begin position="359"/>
        <end position="497"/>
    </location>
</feature>
<organism evidence="5 6">
    <name type="scientific">Candidatus Nitrosymbiomonas proteolyticus</name>
    <dbReference type="NCBI Taxonomy" id="2608984"/>
    <lineage>
        <taxon>Bacteria</taxon>
        <taxon>Bacillati</taxon>
        <taxon>Armatimonadota</taxon>
        <taxon>Armatimonadota incertae sedis</taxon>
        <taxon>Candidatus Nitrosymbiomonas</taxon>
    </lineage>
</organism>
<evidence type="ECO:0000259" key="3">
    <source>
        <dbReference type="Pfam" id="PF04984"/>
    </source>
</evidence>
<dbReference type="Pfam" id="PF17482">
    <property type="entry name" value="Phage_sheath_1C"/>
    <property type="match status" value="1"/>
</dbReference>
<evidence type="ECO:0000259" key="4">
    <source>
        <dbReference type="Pfam" id="PF17482"/>
    </source>
</evidence>
<dbReference type="Proteomes" id="UP000662873">
    <property type="component" value="Chromosome"/>
</dbReference>
<dbReference type="AlphaFoldDB" id="A0A809S624"/>
<accession>A0A809S624</accession>
<dbReference type="KEGG" id="npy:NPRO_22120"/>
<gene>
    <name evidence="5" type="ORF">NPRO_22120</name>
</gene>
<comment type="similarity">
    <text evidence="1">Belongs to the myoviridae tail sheath protein family.</text>
</comment>
<dbReference type="Gene3D" id="3.40.50.11780">
    <property type="match status" value="2"/>
</dbReference>